<feature type="compositionally biased region" description="Basic and acidic residues" evidence="1">
    <location>
        <begin position="66"/>
        <end position="79"/>
    </location>
</feature>
<dbReference type="PANTHER" id="PTHR21180:SF32">
    <property type="entry name" value="ENDONUCLEASE_EXONUCLEASE_PHOSPHATASE FAMILY DOMAIN-CONTAINING PROTEIN 1"/>
    <property type="match status" value="1"/>
</dbReference>
<keyword evidence="2" id="KW-0472">Membrane</keyword>
<feature type="compositionally biased region" description="Low complexity" evidence="1">
    <location>
        <begin position="161"/>
        <end position="178"/>
    </location>
</feature>
<dbReference type="GO" id="GO:0003677">
    <property type="term" value="F:DNA binding"/>
    <property type="evidence" value="ECO:0007669"/>
    <property type="project" value="InterPro"/>
</dbReference>
<feature type="compositionally biased region" description="Low complexity" evidence="1">
    <location>
        <begin position="268"/>
        <end position="291"/>
    </location>
</feature>
<dbReference type="InterPro" id="IPR051675">
    <property type="entry name" value="Endo/Exo/Phosphatase_dom_1"/>
</dbReference>
<feature type="compositionally biased region" description="Basic residues" evidence="1">
    <location>
        <begin position="1"/>
        <end position="11"/>
    </location>
</feature>
<evidence type="ECO:0000259" key="3">
    <source>
        <dbReference type="SMART" id="SM00278"/>
    </source>
</evidence>
<dbReference type="AlphaFoldDB" id="A0A1H1YL75"/>
<protein>
    <submittedName>
        <fullName evidence="4">Competence protein ComEA</fullName>
    </submittedName>
</protein>
<feature type="domain" description="Helix-hairpin-helix DNA-binding motif class 1" evidence="3">
    <location>
        <begin position="330"/>
        <end position="349"/>
    </location>
</feature>
<keyword evidence="5" id="KW-1185">Reference proteome</keyword>
<evidence type="ECO:0000256" key="2">
    <source>
        <dbReference type="SAM" id="Phobius"/>
    </source>
</evidence>
<keyword evidence="2" id="KW-0812">Transmembrane</keyword>
<dbReference type="GO" id="GO:0006281">
    <property type="term" value="P:DNA repair"/>
    <property type="evidence" value="ECO:0007669"/>
    <property type="project" value="InterPro"/>
</dbReference>
<dbReference type="Gene3D" id="1.10.150.320">
    <property type="entry name" value="Photosystem II 12 kDa extrinsic protein"/>
    <property type="match status" value="1"/>
</dbReference>
<feature type="region of interest" description="Disordered" evidence="1">
    <location>
        <begin position="245"/>
        <end position="294"/>
    </location>
</feature>
<dbReference type="Pfam" id="PF12836">
    <property type="entry name" value="HHH_3"/>
    <property type="match status" value="1"/>
</dbReference>
<dbReference type="Gene3D" id="3.10.560.10">
    <property type="entry name" value="Outer membrane lipoprotein wza domain like"/>
    <property type="match status" value="1"/>
</dbReference>
<gene>
    <name evidence="4" type="ORF">SAMN04489812_4637</name>
</gene>
<dbReference type="PANTHER" id="PTHR21180">
    <property type="entry name" value="ENDONUCLEASE/EXONUCLEASE/PHOSPHATASE FAMILY DOMAIN-CONTAINING PROTEIN 1"/>
    <property type="match status" value="1"/>
</dbReference>
<feature type="region of interest" description="Disordered" evidence="1">
    <location>
        <begin position="1"/>
        <end position="79"/>
    </location>
</feature>
<dbReference type="Proteomes" id="UP000199103">
    <property type="component" value="Chromosome I"/>
</dbReference>
<name>A0A1H1YL75_9ACTN</name>
<sequence length="352" mass="35687">MLLRPGPRRARPGPDDADDDTLIGDRAADLPAVRADADEQPDATGDDRREPDDGFLRPALDPTSEVQERGTARDPRFDGVQRAGAAGAVAGLGGRLRAMLRLDQFGAFGRPQLLVIVVIVLLGLGFGGWAVLRARPVAIAAPQPVQKASAEPSGSKPAPTPEASAAPSGTPTATPGASDPAGGRSTTIKVHVLGAVHDPGVVTLTSGARVQDSLDKAGGVKKTAHLGDLNLAQQLVDGQQVFIGRGDHGSEVRGPGPDAGSNPPNPVPSGAASSGGAPSGGASPVGPASGPVDLNTATLDQLDALSGVGPVTAQKILDWRTEHGRFSSTEELQEIDGIGPKTYADLAPQVTV</sequence>
<evidence type="ECO:0000313" key="4">
    <source>
        <dbReference type="EMBL" id="SDT22019.1"/>
    </source>
</evidence>
<dbReference type="SUPFAM" id="SSF47781">
    <property type="entry name" value="RuvA domain 2-like"/>
    <property type="match status" value="1"/>
</dbReference>
<feature type="transmembrane region" description="Helical" evidence="2">
    <location>
        <begin position="113"/>
        <end position="132"/>
    </location>
</feature>
<dbReference type="Pfam" id="PF10531">
    <property type="entry name" value="SLBB"/>
    <property type="match status" value="1"/>
</dbReference>
<keyword evidence="2" id="KW-1133">Transmembrane helix</keyword>
<feature type="compositionally biased region" description="Basic and acidic residues" evidence="1">
    <location>
        <begin position="45"/>
        <end position="55"/>
    </location>
</feature>
<evidence type="ECO:0000313" key="5">
    <source>
        <dbReference type="Proteomes" id="UP000199103"/>
    </source>
</evidence>
<reference evidence="4 5" key="1">
    <citation type="submission" date="2016-10" db="EMBL/GenBank/DDBJ databases">
        <authorList>
            <person name="de Groot N.N."/>
        </authorList>
    </citation>
    <scope>NUCLEOTIDE SEQUENCE [LARGE SCALE GENOMIC DNA]</scope>
    <source>
        <strain evidence="4 5">DSM 21800</strain>
    </source>
</reference>
<dbReference type="GO" id="GO:0015627">
    <property type="term" value="C:type II protein secretion system complex"/>
    <property type="evidence" value="ECO:0007669"/>
    <property type="project" value="TreeGrafter"/>
</dbReference>
<dbReference type="InterPro" id="IPR010994">
    <property type="entry name" value="RuvA_2-like"/>
</dbReference>
<feature type="domain" description="Helix-hairpin-helix DNA-binding motif class 1" evidence="3">
    <location>
        <begin position="300"/>
        <end position="319"/>
    </location>
</feature>
<organism evidence="4 5">
    <name type="scientific">Microlunatus soli</name>
    <dbReference type="NCBI Taxonomy" id="630515"/>
    <lineage>
        <taxon>Bacteria</taxon>
        <taxon>Bacillati</taxon>
        <taxon>Actinomycetota</taxon>
        <taxon>Actinomycetes</taxon>
        <taxon>Propionibacteriales</taxon>
        <taxon>Propionibacteriaceae</taxon>
        <taxon>Microlunatus</taxon>
    </lineage>
</organism>
<dbReference type="EMBL" id="LT629772">
    <property type="protein sequence ID" value="SDT22019.1"/>
    <property type="molecule type" value="Genomic_DNA"/>
</dbReference>
<dbReference type="GO" id="GO:0015628">
    <property type="term" value="P:protein secretion by the type II secretion system"/>
    <property type="evidence" value="ECO:0007669"/>
    <property type="project" value="TreeGrafter"/>
</dbReference>
<accession>A0A1H1YL75</accession>
<dbReference type="SMART" id="SM00278">
    <property type="entry name" value="HhH1"/>
    <property type="match status" value="2"/>
</dbReference>
<feature type="region of interest" description="Disordered" evidence="1">
    <location>
        <begin position="142"/>
        <end position="185"/>
    </location>
</feature>
<proteinExistence type="predicted"/>
<dbReference type="InterPro" id="IPR003583">
    <property type="entry name" value="Hlx-hairpin-Hlx_DNA-bd_motif"/>
</dbReference>
<dbReference type="InterPro" id="IPR019554">
    <property type="entry name" value="Soluble_ligand-bd"/>
</dbReference>
<evidence type="ECO:0000256" key="1">
    <source>
        <dbReference type="SAM" id="MobiDB-lite"/>
    </source>
</evidence>
<dbReference type="STRING" id="630515.SAMN04489812_4637"/>